<proteinExistence type="predicted"/>
<dbReference type="RefSeq" id="WP_012563672.1">
    <property type="nucleotide sequence ID" value="NC_011386.1"/>
</dbReference>
<keyword evidence="6 8" id="KW-0472">Membrane</keyword>
<accession>B6JE13</accession>
<dbReference type="InterPro" id="IPR010656">
    <property type="entry name" value="DctM"/>
</dbReference>
<name>B6JE13_AFIC5</name>
<gene>
    <name evidence="10" type="ordered locus">OCA5_c15260</name>
</gene>
<dbReference type="PANTHER" id="PTHR33362">
    <property type="entry name" value="SIALIC ACID TRAP TRANSPORTER PERMEASE PROTEIN SIAT-RELATED"/>
    <property type="match status" value="1"/>
</dbReference>
<dbReference type="EMBL" id="CP002826">
    <property type="protein sequence ID" value="AEI06242.1"/>
    <property type="molecule type" value="Genomic_DNA"/>
</dbReference>
<feature type="transmembrane region" description="Helical" evidence="8">
    <location>
        <begin position="5"/>
        <end position="25"/>
    </location>
</feature>
<dbReference type="KEGG" id="ocg:OCA5_c15260"/>
<keyword evidence="5 8" id="KW-1133">Transmembrane helix</keyword>
<keyword evidence="7" id="KW-0813">Transport</keyword>
<feature type="transmembrane region" description="Helical" evidence="8">
    <location>
        <begin position="60"/>
        <end position="82"/>
    </location>
</feature>
<comment type="function">
    <text evidence="7">Part of the tripartite ATP-independent periplasmic (TRAP) transport system.</text>
</comment>
<evidence type="ECO:0000256" key="4">
    <source>
        <dbReference type="ARBA" id="ARBA00022692"/>
    </source>
</evidence>
<feature type="transmembrane region" description="Helical" evidence="8">
    <location>
        <begin position="423"/>
        <end position="442"/>
    </location>
</feature>
<dbReference type="PATRIC" id="fig|504832.7.peg.1624"/>
<evidence type="ECO:0000259" key="9">
    <source>
        <dbReference type="Pfam" id="PF06808"/>
    </source>
</evidence>
<feature type="transmembrane region" description="Helical" evidence="8">
    <location>
        <begin position="462"/>
        <end position="489"/>
    </location>
</feature>
<feature type="transmembrane region" description="Helical" evidence="8">
    <location>
        <begin position="31"/>
        <end position="48"/>
    </location>
</feature>
<keyword evidence="3 7" id="KW-0997">Cell inner membrane</keyword>
<comment type="subcellular location">
    <subcellularLocation>
        <location evidence="1 7">Cell inner membrane</location>
        <topology evidence="1 7">Multi-pass membrane protein</topology>
    </subcellularLocation>
</comment>
<dbReference type="KEGG" id="oca:OCAR_6534"/>
<feature type="transmembrane region" description="Helical" evidence="8">
    <location>
        <begin position="326"/>
        <end position="348"/>
    </location>
</feature>
<dbReference type="STRING" id="504832.OCA5_c15260"/>
<evidence type="ECO:0000256" key="2">
    <source>
        <dbReference type="ARBA" id="ARBA00022475"/>
    </source>
</evidence>
<dbReference type="Pfam" id="PF06808">
    <property type="entry name" value="DctM"/>
    <property type="match status" value="1"/>
</dbReference>
<feature type="domain" description="TRAP C4-dicarboxylate transport system permease DctM subunit" evidence="9">
    <location>
        <begin position="14"/>
        <end position="578"/>
    </location>
</feature>
<protein>
    <submittedName>
        <fullName evidence="10">TRAP transport system, large permease protein</fullName>
    </submittedName>
</protein>
<dbReference type="eggNOG" id="COG4664">
    <property type="taxonomic scope" value="Bacteria"/>
</dbReference>
<dbReference type="InterPro" id="IPR004681">
    <property type="entry name" value="TRAP_DctM"/>
</dbReference>
<keyword evidence="4 8" id="KW-0812">Transmembrane</keyword>
<evidence type="ECO:0000313" key="10">
    <source>
        <dbReference type="EMBL" id="AEI06242.1"/>
    </source>
</evidence>
<evidence type="ECO:0000256" key="5">
    <source>
        <dbReference type="ARBA" id="ARBA00022989"/>
    </source>
</evidence>
<feature type="transmembrane region" description="Helical" evidence="8">
    <location>
        <begin position="554"/>
        <end position="575"/>
    </location>
</feature>
<feature type="transmembrane region" description="Helical" evidence="8">
    <location>
        <begin position="233"/>
        <end position="255"/>
    </location>
</feature>
<feature type="transmembrane region" description="Helical" evidence="8">
    <location>
        <begin position="300"/>
        <end position="320"/>
    </location>
</feature>
<reference evidence="10 11" key="1">
    <citation type="journal article" date="2011" name="J. Bacteriol.">
        <title>Complete genome sequences of the chemolithoautotrophic Oligotropha carboxidovorans strains OM4 and OM5.</title>
        <authorList>
            <person name="Volland S."/>
            <person name="Rachinger M."/>
            <person name="Strittmatter A."/>
            <person name="Daniel R."/>
            <person name="Gottschalk G."/>
            <person name="Meyer O."/>
        </authorList>
    </citation>
    <scope>NUCLEOTIDE SEQUENCE [LARGE SCALE GENOMIC DNA]</scope>
    <source>
        <strain evidence="11">ATCC 49405 / DSM 1227 / KCTC 32145 / OM5</strain>
    </source>
</reference>
<dbReference type="HOGENOM" id="CLU_019824_3_0_5"/>
<feature type="transmembrane region" description="Helical" evidence="8">
    <location>
        <begin position="148"/>
        <end position="172"/>
    </location>
</feature>
<feature type="transmembrane region" description="Helical" evidence="8">
    <location>
        <begin position="360"/>
        <end position="380"/>
    </location>
</feature>
<dbReference type="OrthoDB" id="7339120at2"/>
<feature type="transmembrane region" description="Helical" evidence="8">
    <location>
        <begin position="386"/>
        <end position="402"/>
    </location>
</feature>
<keyword evidence="2" id="KW-1003">Cell membrane</keyword>
<evidence type="ECO:0000256" key="1">
    <source>
        <dbReference type="ARBA" id="ARBA00004429"/>
    </source>
</evidence>
<dbReference type="GO" id="GO:0005886">
    <property type="term" value="C:plasma membrane"/>
    <property type="evidence" value="ECO:0007669"/>
    <property type="project" value="UniProtKB-SubCell"/>
</dbReference>
<feature type="transmembrane region" description="Helical" evidence="8">
    <location>
        <begin position="275"/>
        <end position="293"/>
    </location>
</feature>
<sequence>MAAMFIHYMAPIMFASLVLFLLLGYPVAFSLAANGLLFAIIGIELGLFRPDFLQALPERVYGVMNNETLLAIPFFTFMGLILERSGMAEDLLETIGQLFGSVRGGIAYAVVFVGALLAATTGVVAASVISMGLISLPIMLRYGYDRRVATGIIAASGTLAQIIPPSLVLIVMADQLGRSVGDMYEGAFIPGIVLSILYASYIFLLTVFAPKAVPGLPLEAQTLRDPETAHHRLVLPVAALAAAGAAYLFAVKIGLFDWTAPVFNMITENAQIRHGFWFMILLAIFTKPFIGIVRTMTLSLFLVFIISTALAMFAMSFTNVKGGADYVVLTMSLVVAISFIIAVLNKITRLHLLSRLAEQVVFVMVPPLGLVFLVLGTIFIGVATPTEGGAMGAAGALILGMVKRRLTFNLTRQAVESTAKLSAFVMFILVGARVFSLTFYGVDGHRWVEEMLVSLPGGQIGFLLFVNAFVFVLAFFLDFFELAFIIIPLLGPVAEKLGIDLIWFGVILGVNMQTSFMHPPFGFALFYLRSVAPKDSYIDRISRKRMEPVTTAQIYWGSVPFVIIQVIMICLVILFPQMVMHYKGVASTVDPTKIDIQIPQIDMPMPNLDLGIPNIK</sequence>
<evidence type="ECO:0000256" key="7">
    <source>
        <dbReference type="RuleBase" id="RU369079"/>
    </source>
</evidence>
<dbReference type="AlphaFoldDB" id="B6JE13"/>
<evidence type="ECO:0000256" key="3">
    <source>
        <dbReference type="ARBA" id="ARBA00022519"/>
    </source>
</evidence>
<dbReference type="GO" id="GO:0022857">
    <property type="term" value="F:transmembrane transporter activity"/>
    <property type="evidence" value="ECO:0007669"/>
    <property type="project" value="UniProtKB-UniRule"/>
</dbReference>
<evidence type="ECO:0000313" key="11">
    <source>
        <dbReference type="Proteomes" id="UP000007730"/>
    </source>
</evidence>
<evidence type="ECO:0000256" key="6">
    <source>
        <dbReference type="ARBA" id="ARBA00023136"/>
    </source>
</evidence>
<feature type="transmembrane region" description="Helical" evidence="8">
    <location>
        <begin position="501"/>
        <end position="528"/>
    </location>
</feature>
<feature type="transmembrane region" description="Helical" evidence="8">
    <location>
        <begin position="106"/>
        <end position="136"/>
    </location>
</feature>
<evidence type="ECO:0000256" key="8">
    <source>
        <dbReference type="SAM" id="Phobius"/>
    </source>
</evidence>
<feature type="transmembrane region" description="Helical" evidence="8">
    <location>
        <begin position="192"/>
        <end position="213"/>
    </location>
</feature>
<dbReference type="PANTHER" id="PTHR33362:SF7">
    <property type="entry name" value="SLL1103 PROTEIN"/>
    <property type="match status" value="1"/>
</dbReference>
<dbReference type="Proteomes" id="UP000007730">
    <property type="component" value="Chromosome"/>
</dbReference>
<keyword evidence="11" id="KW-1185">Reference proteome</keyword>
<organism evidence="10 11">
    <name type="scientific">Afipia carboxidovorans (strain ATCC 49405 / DSM 1227 / KCTC 32145 / OM5)</name>
    <name type="common">Oligotropha carboxidovorans</name>
    <dbReference type="NCBI Taxonomy" id="504832"/>
    <lineage>
        <taxon>Bacteria</taxon>
        <taxon>Pseudomonadati</taxon>
        <taxon>Pseudomonadota</taxon>
        <taxon>Alphaproteobacteria</taxon>
        <taxon>Hyphomicrobiales</taxon>
        <taxon>Nitrobacteraceae</taxon>
        <taxon>Afipia</taxon>
    </lineage>
</organism>